<sequence length="38" mass="4382">MCGIHKSENFLKFKCDVAKTAFERSFAPNYLEISSQQI</sequence>
<name>A0A256FCS4_9HYPH</name>
<protein>
    <submittedName>
        <fullName evidence="1">Uncharacterized protein</fullName>
    </submittedName>
</protein>
<accession>A0A256FCS4</accession>
<keyword evidence="2" id="KW-1185">Reference proteome</keyword>
<evidence type="ECO:0000313" key="2">
    <source>
        <dbReference type="Proteomes" id="UP000215590"/>
    </source>
</evidence>
<gene>
    <name evidence="1" type="ORF">CEV31_3615</name>
</gene>
<evidence type="ECO:0000313" key="1">
    <source>
        <dbReference type="EMBL" id="OYR12241.1"/>
    </source>
</evidence>
<comment type="caution">
    <text evidence="1">The sequence shown here is derived from an EMBL/GenBank/DDBJ whole genome shotgun (WGS) entry which is preliminary data.</text>
</comment>
<organism evidence="1 2">
    <name type="scientific">Brucella thiophenivorans</name>
    <dbReference type="NCBI Taxonomy" id="571255"/>
    <lineage>
        <taxon>Bacteria</taxon>
        <taxon>Pseudomonadati</taxon>
        <taxon>Pseudomonadota</taxon>
        <taxon>Alphaproteobacteria</taxon>
        <taxon>Hyphomicrobiales</taxon>
        <taxon>Brucellaceae</taxon>
        <taxon>Brucella/Ochrobactrum group</taxon>
        <taxon>Brucella</taxon>
    </lineage>
</organism>
<reference evidence="1 2" key="1">
    <citation type="submission" date="2017-07" db="EMBL/GenBank/DDBJ databases">
        <title>Phylogenetic study on the rhizospheric bacterium Ochrobactrum sp. A44.</title>
        <authorList>
            <person name="Krzyzanowska D.M."/>
            <person name="Ossowicki A."/>
            <person name="Rajewska M."/>
            <person name="Maciag T."/>
            <person name="Kaczynski Z."/>
            <person name="Czerwicka M."/>
            <person name="Jafra S."/>
        </authorList>
    </citation>
    <scope>NUCLEOTIDE SEQUENCE [LARGE SCALE GENOMIC DNA]</scope>
    <source>
        <strain evidence="1 2">DSM 7216</strain>
    </source>
</reference>
<dbReference type="Proteomes" id="UP000215590">
    <property type="component" value="Unassembled WGS sequence"/>
</dbReference>
<dbReference type="AlphaFoldDB" id="A0A256FCS4"/>
<proteinExistence type="predicted"/>
<dbReference type="EMBL" id="NNRJ01000057">
    <property type="protein sequence ID" value="OYR12241.1"/>
    <property type="molecule type" value="Genomic_DNA"/>
</dbReference>